<dbReference type="InterPro" id="IPR022742">
    <property type="entry name" value="Hydrolase_4"/>
</dbReference>
<feature type="region of interest" description="Disordered" evidence="1">
    <location>
        <begin position="1"/>
        <end position="29"/>
    </location>
</feature>
<organism evidence="4 5">
    <name type="scientific">Rubinisphaera brasiliensis (strain ATCC 49424 / DSM 5305 / JCM 21570 / IAM 15109 / NBRC 103401 / IFAM 1448)</name>
    <name type="common">Planctomyces brasiliensis</name>
    <dbReference type="NCBI Taxonomy" id="756272"/>
    <lineage>
        <taxon>Bacteria</taxon>
        <taxon>Pseudomonadati</taxon>
        <taxon>Planctomycetota</taxon>
        <taxon>Planctomycetia</taxon>
        <taxon>Planctomycetales</taxon>
        <taxon>Planctomycetaceae</taxon>
        <taxon>Rubinisphaera</taxon>
    </lineage>
</organism>
<dbReference type="Pfam" id="PF12146">
    <property type="entry name" value="Hydrolase_4"/>
    <property type="match status" value="1"/>
</dbReference>
<dbReference type="HOGENOM" id="CLU_029375_2_1_0"/>
<dbReference type="RefSeq" id="WP_013628494.1">
    <property type="nucleotide sequence ID" value="NC_015174.1"/>
</dbReference>
<protein>
    <submittedName>
        <fullName evidence="4">Acylglycerol lipase</fullName>
        <ecNumber evidence="4">3.1.1.23</ecNumber>
    </submittedName>
</protein>
<dbReference type="PANTHER" id="PTHR12277">
    <property type="entry name" value="ALPHA/BETA HYDROLASE DOMAIN-CONTAINING PROTEIN"/>
    <property type="match status" value="1"/>
</dbReference>
<evidence type="ECO:0000256" key="1">
    <source>
        <dbReference type="SAM" id="MobiDB-lite"/>
    </source>
</evidence>
<proteinExistence type="predicted"/>
<feature type="compositionally biased region" description="Basic and acidic residues" evidence="1">
    <location>
        <begin position="1"/>
        <end position="21"/>
    </location>
</feature>
<evidence type="ECO:0000313" key="5">
    <source>
        <dbReference type="Proteomes" id="UP000006860"/>
    </source>
</evidence>
<dbReference type="InterPro" id="IPR029058">
    <property type="entry name" value="AB_hydrolase_fold"/>
</dbReference>
<keyword evidence="2" id="KW-1133">Transmembrane helix</keyword>
<feature type="transmembrane region" description="Helical" evidence="2">
    <location>
        <begin position="38"/>
        <end position="59"/>
    </location>
</feature>
<keyword evidence="5" id="KW-1185">Reference proteome</keyword>
<reference evidence="5" key="1">
    <citation type="submission" date="2011-02" db="EMBL/GenBank/DDBJ databases">
        <title>The complete genome of Planctomyces brasiliensis DSM 5305.</title>
        <authorList>
            <person name="Lucas S."/>
            <person name="Copeland A."/>
            <person name="Lapidus A."/>
            <person name="Bruce D."/>
            <person name="Goodwin L."/>
            <person name="Pitluck S."/>
            <person name="Kyrpides N."/>
            <person name="Mavromatis K."/>
            <person name="Pagani I."/>
            <person name="Ivanova N."/>
            <person name="Ovchinnikova G."/>
            <person name="Lu M."/>
            <person name="Detter J.C."/>
            <person name="Han C."/>
            <person name="Land M."/>
            <person name="Hauser L."/>
            <person name="Markowitz V."/>
            <person name="Cheng J.-F."/>
            <person name="Hugenholtz P."/>
            <person name="Woyke T."/>
            <person name="Wu D."/>
            <person name="Tindall B."/>
            <person name="Pomrenke H.G."/>
            <person name="Brambilla E."/>
            <person name="Klenk H.-P."/>
            <person name="Eisen J.A."/>
        </authorList>
    </citation>
    <scope>NUCLEOTIDE SEQUENCE [LARGE SCALE GENOMIC DNA]</scope>
    <source>
        <strain evidence="5">ATCC 49424 / DSM 5305 / JCM 21570 / NBRC 103401 / IFAM 1448</strain>
    </source>
</reference>
<name>F0SK43_RUBBR</name>
<dbReference type="EC" id="3.1.1.23" evidence="4"/>
<dbReference type="EMBL" id="CP002546">
    <property type="protein sequence ID" value="ADY59770.1"/>
    <property type="molecule type" value="Genomic_DNA"/>
</dbReference>
<keyword evidence="4" id="KW-0378">Hydrolase</keyword>
<accession>F0SK43</accession>
<evidence type="ECO:0000313" key="4">
    <source>
        <dbReference type="EMBL" id="ADY59770.1"/>
    </source>
</evidence>
<dbReference type="PANTHER" id="PTHR12277:SF81">
    <property type="entry name" value="PROTEIN ABHD13"/>
    <property type="match status" value="1"/>
</dbReference>
<feature type="domain" description="Serine aminopeptidase S33" evidence="3">
    <location>
        <begin position="122"/>
        <end position="216"/>
    </location>
</feature>
<sequence length="337" mass="36963">MTSSPENERPAAHTEPEEKPADAAAPTGGQPMSLKRRLFRLAIILLSVYLGICLMLSLIQRKLIYVPKKSDTLTAAAVGMPEHRYHLIKLTVDDGLTLNGWHILPHGRSALDEQERQWERQQHRPAILYFSGNAGHRGVRVDEFEMLTGLGADLYVFDYRGYGDNPGTPSEARLTDDAEAIWSFLTDEEQIASDQILLLGESLGGGVAAALAARLAEENVQPGGLFLKTTFSSLVDTAGNLYPWLPVSLLMTERFESTNNVSELTCPVTVLHGTDDRIVPFSLAEKLFAAVPETSASGVPKQFIELPGTGHNDVMYVAEDSYRRAVSAMLQNIRSAD</sequence>
<dbReference type="AlphaFoldDB" id="F0SK43"/>
<keyword evidence="2" id="KW-0812">Transmembrane</keyword>
<evidence type="ECO:0000259" key="3">
    <source>
        <dbReference type="Pfam" id="PF12146"/>
    </source>
</evidence>
<dbReference type="KEGG" id="pbs:Plabr_2168"/>
<dbReference type="Gene3D" id="3.40.50.1820">
    <property type="entry name" value="alpha/beta hydrolase"/>
    <property type="match status" value="1"/>
</dbReference>
<dbReference type="eggNOG" id="COG1073">
    <property type="taxonomic scope" value="Bacteria"/>
</dbReference>
<evidence type="ECO:0000256" key="2">
    <source>
        <dbReference type="SAM" id="Phobius"/>
    </source>
</evidence>
<gene>
    <name evidence="4" type="ordered locus">Plabr_2168</name>
</gene>
<dbReference type="OrthoDB" id="9777090at2"/>
<dbReference type="STRING" id="756272.Plabr_2168"/>
<dbReference type="SUPFAM" id="SSF53474">
    <property type="entry name" value="alpha/beta-Hydrolases"/>
    <property type="match status" value="1"/>
</dbReference>
<dbReference type="Proteomes" id="UP000006860">
    <property type="component" value="Chromosome"/>
</dbReference>
<keyword evidence="2" id="KW-0472">Membrane</keyword>
<dbReference type="GO" id="GO:0047372">
    <property type="term" value="F:monoacylglycerol lipase activity"/>
    <property type="evidence" value="ECO:0007669"/>
    <property type="project" value="UniProtKB-EC"/>
</dbReference>